<proteinExistence type="predicted"/>
<keyword evidence="2" id="KW-1185">Reference proteome</keyword>
<accession>A0ACC3MD52</accession>
<dbReference type="EMBL" id="JAUTXU010000321">
    <property type="protein sequence ID" value="KAK3686416.1"/>
    <property type="molecule type" value="Genomic_DNA"/>
</dbReference>
<dbReference type="Proteomes" id="UP001281147">
    <property type="component" value="Unassembled WGS sequence"/>
</dbReference>
<organism evidence="1 2">
    <name type="scientific">Vermiconidia calcicola</name>
    <dbReference type="NCBI Taxonomy" id="1690605"/>
    <lineage>
        <taxon>Eukaryota</taxon>
        <taxon>Fungi</taxon>
        <taxon>Dikarya</taxon>
        <taxon>Ascomycota</taxon>
        <taxon>Pezizomycotina</taxon>
        <taxon>Dothideomycetes</taxon>
        <taxon>Dothideomycetidae</taxon>
        <taxon>Mycosphaerellales</taxon>
        <taxon>Extremaceae</taxon>
        <taxon>Vermiconidia</taxon>
    </lineage>
</organism>
<comment type="caution">
    <text evidence="1">The sequence shown here is derived from an EMBL/GenBank/DDBJ whole genome shotgun (WGS) entry which is preliminary data.</text>
</comment>
<name>A0ACC3MD52_9PEZI</name>
<sequence length="371" mass="41551">MSTNLSALLAGRWRFILVLAFASVIMFLGLLHSSLSLSAPSLLVHDAGNASASAAQNGTLGFGQIFVLTGDDSTWRVQGLREAAKLTGIRLTIPVQPHMPDEQVYAYLAGEQPDNGLNGVRAILNYVSLLETFIQSGDETALFLEDDVDFGMDIKSQMQLISEAILGFASKRYADNKVSDYPYGKDWDVLWIGHYGVEVTQNTREVSYTDPFALHWDHLTSTFTNYYELRLPPKVKEQPKELQQRLLLGAAPMSTYAFALTRSNAERLVRKLKNRPVQRFDVALHIGCKGLEHKCVVPAPALMHHHKVAGQGSIVNSAAEQNVAYDLPWWRDQHKYTYNIEWSARCNAAQVGEKLGDRWKCMPGRYDAYDE</sequence>
<evidence type="ECO:0000313" key="2">
    <source>
        <dbReference type="Proteomes" id="UP001281147"/>
    </source>
</evidence>
<evidence type="ECO:0000313" key="1">
    <source>
        <dbReference type="EMBL" id="KAK3686416.1"/>
    </source>
</evidence>
<protein>
    <submittedName>
        <fullName evidence="1">Uncharacterized protein</fullName>
    </submittedName>
</protein>
<gene>
    <name evidence="1" type="ORF">LTR37_019847</name>
</gene>
<reference evidence="1" key="1">
    <citation type="submission" date="2023-07" db="EMBL/GenBank/DDBJ databases">
        <title>Black Yeasts Isolated from many extreme environments.</title>
        <authorList>
            <person name="Coleine C."/>
            <person name="Stajich J.E."/>
            <person name="Selbmann L."/>
        </authorList>
    </citation>
    <scope>NUCLEOTIDE SEQUENCE</scope>
    <source>
        <strain evidence="1">CCFEE 5714</strain>
    </source>
</reference>